<evidence type="ECO:0000256" key="7">
    <source>
        <dbReference type="SAM" id="Phobius"/>
    </source>
</evidence>
<comment type="subcellular location">
    <subcellularLocation>
        <location evidence="1">Endomembrane system</location>
        <topology evidence="1">Multi-pass membrane protein</topology>
    </subcellularLocation>
</comment>
<keyword evidence="8" id="KW-0830">Ubiquinone</keyword>
<dbReference type="Proteomes" id="UP000051012">
    <property type="component" value="Unassembled WGS sequence"/>
</dbReference>
<sequence length="212" mass="23251">MLGKKKTKDVVLDALWGDNPVFRQVLGICSALAVTNLVINTVVMSVAVIFTTALSSFTVSLLRKYTPRVVRMMIETLIIAFYVILFDQALKAYWPDMSRSLGPYVGLIITNCIIMGRAEAFANANPPAISFVDGFFSGAGYAIVLLAVSVVRELLGMGSILGIPMPYFSTGLWDRWIIMVMPPGAFFTLAIIVWILRSVKLAHEAKIQGAKK</sequence>
<accession>A0A0S7YCH3</accession>
<feature type="transmembrane region" description="Helical" evidence="7">
    <location>
        <begin position="69"/>
        <end position="89"/>
    </location>
</feature>
<dbReference type="AlphaFoldDB" id="A0A0S7YCH3"/>
<dbReference type="InterPro" id="IPR003667">
    <property type="entry name" value="NqrDE/RnfAE"/>
</dbReference>
<dbReference type="EMBL" id="LJNI01000095">
    <property type="protein sequence ID" value="KPJ72143.1"/>
    <property type="molecule type" value="Genomic_DNA"/>
</dbReference>
<dbReference type="Pfam" id="PF02508">
    <property type="entry name" value="Rnf-Nqr"/>
    <property type="match status" value="1"/>
</dbReference>
<evidence type="ECO:0000256" key="6">
    <source>
        <dbReference type="ARBA" id="ARBA00023136"/>
    </source>
</evidence>
<keyword evidence="5 7" id="KW-1133">Transmembrane helix</keyword>
<feature type="transmembrane region" description="Helical" evidence="7">
    <location>
        <begin position="101"/>
        <end position="122"/>
    </location>
</feature>
<dbReference type="PANTHER" id="PTHR30586:SF1">
    <property type="entry name" value="NA(+)-TRANSLOCATING NADH-QUINONE REDUCTASE SUBUNIT D"/>
    <property type="match status" value="1"/>
</dbReference>
<keyword evidence="3 7" id="KW-0812">Transmembrane</keyword>
<comment type="caution">
    <text evidence="8">The sequence shown here is derived from an EMBL/GenBank/DDBJ whole genome shotgun (WGS) entry which is preliminary data.</text>
</comment>
<dbReference type="PIRSF" id="PIRSF006102">
    <property type="entry name" value="NQR_DE"/>
    <property type="match status" value="1"/>
</dbReference>
<dbReference type="GO" id="GO:0005886">
    <property type="term" value="C:plasma membrane"/>
    <property type="evidence" value="ECO:0007669"/>
    <property type="project" value="TreeGrafter"/>
</dbReference>
<dbReference type="PANTHER" id="PTHR30586">
    <property type="entry name" value="ELECTRON TRANSPORT COMPLEX PROTEIN RNFE"/>
    <property type="match status" value="1"/>
</dbReference>
<evidence type="ECO:0000256" key="5">
    <source>
        <dbReference type="ARBA" id="ARBA00022989"/>
    </source>
</evidence>
<evidence type="ECO:0000256" key="1">
    <source>
        <dbReference type="ARBA" id="ARBA00004127"/>
    </source>
</evidence>
<evidence type="ECO:0000313" key="9">
    <source>
        <dbReference type="Proteomes" id="UP000051012"/>
    </source>
</evidence>
<feature type="transmembrane region" description="Helical" evidence="7">
    <location>
        <begin position="175"/>
        <end position="196"/>
    </location>
</feature>
<evidence type="ECO:0000313" key="8">
    <source>
        <dbReference type="EMBL" id="KPJ72143.1"/>
    </source>
</evidence>
<reference evidence="8 9" key="1">
    <citation type="journal article" date="2015" name="Microbiome">
        <title>Genomic resolution of linkages in carbon, nitrogen, and sulfur cycling among widespread estuary sediment bacteria.</title>
        <authorList>
            <person name="Baker B.J."/>
            <person name="Lazar C.S."/>
            <person name="Teske A.P."/>
            <person name="Dick G.J."/>
        </authorList>
    </citation>
    <scope>NUCLEOTIDE SEQUENCE [LARGE SCALE GENOMIC DNA]</scope>
    <source>
        <strain evidence="8">DG_78</strain>
    </source>
</reference>
<organism evidence="8 9">
    <name type="scientific">candidate division TA06 bacterium DG_78</name>
    <dbReference type="NCBI Taxonomy" id="1703772"/>
    <lineage>
        <taxon>Bacteria</taxon>
        <taxon>Bacteria division TA06</taxon>
    </lineage>
</organism>
<keyword evidence="2" id="KW-0813">Transport</keyword>
<evidence type="ECO:0000256" key="3">
    <source>
        <dbReference type="ARBA" id="ARBA00022692"/>
    </source>
</evidence>
<name>A0A0S7YCH3_UNCT6</name>
<evidence type="ECO:0000256" key="2">
    <source>
        <dbReference type="ARBA" id="ARBA00022448"/>
    </source>
</evidence>
<proteinExistence type="predicted"/>
<keyword evidence="4" id="KW-1278">Translocase</keyword>
<dbReference type="GO" id="GO:0012505">
    <property type="term" value="C:endomembrane system"/>
    <property type="evidence" value="ECO:0007669"/>
    <property type="project" value="UniProtKB-SubCell"/>
</dbReference>
<protein>
    <submittedName>
        <fullName evidence="8">NADH:ubiquinone oxidoreductase</fullName>
    </submittedName>
</protein>
<feature type="transmembrane region" description="Helical" evidence="7">
    <location>
        <begin position="134"/>
        <end position="155"/>
    </location>
</feature>
<dbReference type="PATRIC" id="fig|1703772.3.peg.207"/>
<evidence type="ECO:0000256" key="4">
    <source>
        <dbReference type="ARBA" id="ARBA00022967"/>
    </source>
</evidence>
<gene>
    <name evidence="8" type="ORF">AMJ52_07295</name>
</gene>
<keyword evidence="6 7" id="KW-0472">Membrane</keyword>